<dbReference type="InterPro" id="IPR022837">
    <property type="entry name" value="MsrQ-like"/>
</dbReference>
<keyword evidence="8" id="KW-0285">Flavoprotein</keyword>
<keyword evidence="5 8" id="KW-1133">Transmembrane helix</keyword>
<sequence>MLGLFRTLIHLGCSLPLMWLTWALVSGDESAFGADPSKELIHFLGYNAIVIFCAMFLLGIFLQWRQLNQYQILRRALGLWVFSYAVLHVSAFLWLELALDVRLFGQELIKRPYLILGSVAFLILAMMAITSLPSLKQKLGKRWFSLHQWSYIALAAAAIHYYWSVKSLTIAPIVVGCVTLFILAVRLIKNK</sequence>
<evidence type="ECO:0000256" key="4">
    <source>
        <dbReference type="ARBA" id="ARBA00022692"/>
    </source>
</evidence>
<comment type="caution">
    <text evidence="10">The sequence shown here is derived from an EMBL/GenBank/DDBJ whole genome shotgun (WGS) entry which is preliminary data.</text>
</comment>
<evidence type="ECO:0000313" key="10">
    <source>
        <dbReference type="EMBL" id="OAQ14105.1"/>
    </source>
</evidence>
<dbReference type="RefSeq" id="WP_064318603.1">
    <property type="nucleotide sequence ID" value="NZ_JACI01000002.1"/>
</dbReference>
<comment type="similarity">
    <text evidence="8">Belongs to the MsrQ family.</text>
</comment>
<dbReference type="HAMAP" id="MF_01207">
    <property type="entry name" value="MsrQ"/>
    <property type="match status" value="1"/>
</dbReference>
<keyword evidence="8" id="KW-0249">Electron transport</keyword>
<dbReference type="GO" id="GO:0005886">
    <property type="term" value="C:plasma membrane"/>
    <property type="evidence" value="ECO:0007669"/>
    <property type="project" value="UniProtKB-SubCell"/>
</dbReference>
<accession>A0A179CW34</accession>
<comment type="function">
    <text evidence="8">Part of the MsrPQ system that repairs oxidized periplasmic proteins containing methionine sulfoxide residues (Met-O), using respiratory chain electrons. Thus protects these proteins from oxidative-stress damage caused by reactive species of oxygen and chlorine generated by the host defense mechanisms. MsrPQ is essential for the maintenance of envelope integrity under bleach stress, rescuing a wide series of structurally unrelated periplasmic proteins from methionine oxidation. MsrQ provides electrons for reduction to the reductase catalytic subunit MsrP, using the quinone pool of the respiratory chain.</text>
</comment>
<evidence type="ECO:0000256" key="1">
    <source>
        <dbReference type="ARBA" id="ARBA00004141"/>
    </source>
</evidence>
<keyword evidence="8" id="KW-0479">Metal-binding</keyword>
<evidence type="ECO:0000259" key="9">
    <source>
        <dbReference type="Pfam" id="PF01794"/>
    </source>
</evidence>
<evidence type="ECO:0000256" key="3">
    <source>
        <dbReference type="ARBA" id="ARBA00022617"/>
    </source>
</evidence>
<feature type="transmembrane region" description="Helical" evidence="8">
    <location>
        <begin position="43"/>
        <end position="64"/>
    </location>
</feature>
<dbReference type="PATRIC" id="fig|1261658.3.peg.1359"/>
<gene>
    <name evidence="8" type="primary">msrQ</name>
    <name evidence="10" type="ORF">F480_06840</name>
</gene>
<keyword evidence="8" id="KW-0288">FMN</keyword>
<comment type="cofactor">
    <cofactor evidence="8">
        <name>heme b</name>
        <dbReference type="ChEBI" id="CHEBI:60344"/>
    </cofactor>
    <text evidence="8">Binds 1 heme b (iron(II)-protoporphyrin IX) group per subunit.</text>
</comment>
<evidence type="ECO:0000256" key="7">
    <source>
        <dbReference type="ARBA" id="ARBA00023136"/>
    </source>
</evidence>
<feature type="transmembrane region" description="Helical" evidence="8">
    <location>
        <begin position="76"/>
        <end position="94"/>
    </location>
</feature>
<comment type="caution">
    <text evidence="8">Lacks conserved residue(s) required for the propagation of feature annotation.</text>
</comment>
<keyword evidence="2 8" id="KW-0813">Transport</keyword>
<evidence type="ECO:0000256" key="5">
    <source>
        <dbReference type="ARBA" id="ARBA00022989"/>
    </source>
</evidence>
<dbReference type="Pfam" id="PF01794">
    <property type="entry name" value="Ferric_reduct"/>
    <property type="match status" value="1"/>
</dbReference>
<keyword evidence="6 8" id="KW-0408">Iron</keyword>
<dbReference type="GO" id="GO:0016679">
    <property type="term" value="F:oxidoreductase activity, acting on diphenols and related substances as donors"/>
    <property type="evidence" value="ECO:0007669"/>
    <property type="project" value="TreeGrafter"/>
</dbReference>
<dbReference type="PANTHER" id="PTHR36964:SF1">
    <property type="entry name" value="PROTEIN-METHIONINE-SULFOXIDE REDUCTASE HEME-BINDING SUBUNIT MSRQ"/>
    <property type="match status" value="1"/>
</dbReference>
<evidence type="ECO:0000256" key="8">
    <source>
        <dbReference type="HAMAP-Rule" id="MF_01207"/>
    </source>
</evidence>
<dbReference type="EMBL" id="JACI01000002">
    <property type="protein sequence ID" value="OAQ14105.1"/>
    <property type="molecule type" value="Genomic_DNA"/>
</dbReference>
<keyword evidence="4 8" id="KW-0812">Transmembrane</keyword>
<evidence type="ECO:0000256" key="2">
    <source>
        <dbReference type="ARBA" id="ARBA00022448"/>
    </source>
</evidence>
<dbReference type="AlphaFoldDB" id="A0A179CW34"/>
<evidence type="ECO:0000256" key="6">
    <source>
        <dbReference type="ARBA" id="ARBA00023004"/>
    </source>
</evidence>
<protein>
    <recommendedName>
        <fullName evidence="8">Protein-methionine-sulfoxide reductase heme-binding subunit MsrQ</fullName>
    </recommendedName>
    <alternativeName>
        <fullName evidence="8">Flavocytochrome MsrQ</fullName>
    </alternativeName>
</protein>
<keyword evidence="3 8" id="KW-0349">Heme</keyword>
<organism evidence="10 11">
    <name type="scientific">Bibersteinia trehalosi Y31</name>
    <dbReference type="NCBI Taxonomy" id="1261658"/>
    <lineage>
        <taxon>Bacteria</taxon>
        <taxon>Pseudomonadati</taxon>
        <taxon>Pseudomonadota</taxon>
        <taxon>Gammaproteobacteria</taxon>
        <taxon>Pasteurellales</taxon>
        <taxon>Pasteurellaceae</taxon>
        <taxon>Bibersteinia</taxon>
    </lineage>
</organism>
<proteinExistence type="inferred from homology"/>
<feature type="transmembrane region" description="Helical" evidence="8">
    <location>
        <begin position="169"/>
        <end position="188"/>
    </location>
</feature>
<comment type="cofactor">
    <cofactor evidence="8">
        <name>FMN</name>
        <dbReference type="ChEBI" id="CHEBI:58210"/>
    </cofactor>
    <text evidence="8">Binds 1 FMN per subunit.</text>
</comment>
<dbReference type="InterPro" id="IPR013130">
    <property type="entry name" value="Fe3_Rdtase_TM_dom"/>
</dbReference>
<name>A0A179CW34_BIBTR</name>
<dbReference type="GO" id="GO:0030091">
    <property type="term" value="P:protein repair"/>
    <property type="evidence" value="ECO:0007669"/>
    <property type="project" value="UniProtKB-UniRule"/>
</dbReference>
<evidence type="ECO:0000313" key="11">
    <source>
        <dbReference type="Proteomes" id="UP000078358"/>
    </source>
</evidence>
<feature type="domain" description="Ferric oxidoreductase" evidence="9">
    <location>
        <begin position="45"/>
        <end position="157"/>
    </location>
</feature>
<dbReference type="Proteomes" id="UP000078358">
    <property type="component" value="Unassembled WGS sequence"/>
</dbReference>
<keyword evidence="8" id="KW-1003">Cell membrane</keyword>
<feature type="transmembrane region" description="Helical" evidence="8">
    <location>
        <begin position="144"/>
        <end position="163"/>
    </location>
</feature>
<dbReference type="GO" id="GO:0020037">
    <property type="term" value="F:heme binding"/>
    <property type="evidence" value="ECO:0007669"/>
    <property type="project" value="UniProtKB-UniRule"/>
</dbReference>
<keyword evidence="7 8" id="KW-0472">Membrane</keyword>
<comment type="subcellular location">
    <subcellularLocation>
        <location evidence="8">Cell membrane</location>
        <topology evidence="8">Multi-pass membrane protein</topology>
    </subcellularLocation>
    <subcellularLocation>
        <location evidence="1">Membrane</location>
        <topology evidence="1">Multi-pass membrane protein</topology>
    </subcellularLocation>
</comment>
<dbReference type="PANTHER" id="PTHR36964">
    <property type="entry name" value="PROTEIN-METHIONINE-SULFOXIDE REDUCTASE HEME-BINDING SUBUNIT MSRQ"/>
    <property type="match status" value="1"/>
</dbReference>
<comment type="subunit">
    <text evidence="8">Heterodimer of a catalytic subunit (MsrP) and a heme-binding subunit (MsrQ).</text>
</comment>
<dbReference type="GO" id="GO:0046872">
    <property type="term" value="F:metal ion binding"/>
    <property type="evidence" value="ECO:0007669"/>
    <property type="project" value="UniProtKB-KW"/>
</dbReference>
<dbReference type="GO" id="GO:0010181">
    <property type="term" value="F:FMN binding"/>
    <property type="evidence" value="ECO:0007669"/>
    <property type="project" value="UniProtKB-UniRule"/>
</dbReference>
<reference evidence="10 11" key="1">
    <citation type="submission" date="2014-01" db="EMBL/GenBank/DDBJ databases">
        <authorList>
            <person name="Zuccon D."/>
        </authorList>
    </citation>
    <scope>NUCLEOTIDE SEQUENCE [LARGE SCALE GENOMIC DNA]</scope>
    <source>
        <strain evidence="10 11">Y31</strain>
    </source>
</reference>
<feature type="transmembrane region" description="Helical" evidence="8">
    <location>
        <begin position="114"/>
        <end position="132"/>
    </location>
</feature>
<dbReference type="GO" id="GO:0009055">
    <property type="term" value="F:electron transfer activity"/>
    <property type="evidence" value="ECO:0007669"/>
    <property type="project" value="UniProtKB-UniRule"/>
</dbReference>